<evidence type="ECO:0000313" key="8">
    <source>
        <dbReference type="Proteomes" id="UP001224674"/>
    </source>
</evidence>
<gene>
    <name evidence="7" type="ORF">QDX21_11620</name>
</gene>
<comment type="similarity">
    <text evidence="1">Belongs to the HSP15 family.</text>
</comment>
<feature type="domain" description="RNA-binding S4" evidence="6">
    <location>
        <begin position="13"/>
        <end position="70"/>
    </location>
</feature>
<sequence length="131" mass="14621">MSNSTATGHPSAVRIDVWLWSVRMYKTRSAATAACKGGHVKIDGESVKPSQKVHVGDTVSFRQPGRERILEVTGLLSRRVGAPVAVQHYVDHSPEPIPRHLLAVPYRERGTGRPTKKERRQLDKLRGYSSR</sequence>
<dbReference type="SUPFAM" id="SSF55174">
    <property type="entry name" value="Alpha-L RNA-binding motif"/>
    <property type="match status" value="1"/>
</dbReference>
<reference evidence="7 8" key="1">
    <citation type="submission" date="2023-03" db="EMBL/GenBank/DDBJ databases">
        <title>Complete genome sequences of several Auritidibacter ignavus strains isolated from ear infections.</title>
        <authorList>
            <person name="Baehr T."/>
            <person name="Baumhoegger A.M."/>
        </authorList>
    </citation>
    <scope>NUCLEOTIDE SEQUENCE [LARGE SCALE GENOMIC DNA]</scope>
    <source>
        <strain evidence="7 8">BABAE-6</strain>
    </source>
</reference>
<dbReference type="GO" id="GO:0003677">
    <property type="term" value="F:DNA binding"/>
    <property type="evidence" value="ECO:0007669"/>
    <property type="project" value="UniProtKB-KW"/>
</dbReference>
<evidence type="ECO:0000256" key="3">
    <source>
        <dbReference type="ARBA" id="ARBA00023125"/>
    </source>
</evidence>
<dbReference type="EMBL" id="CP122566">
    <property type="protein sequence ID" value="WGH92927.1"/>
    <property type="molecule type" value="Genomic_DNA"/>
</dbReference>
<feature type="compositionally biased region" description="Basic and acidic residues" evidence="5">
    <location>
        <begin position="120"/>
        <end position="131"/>
    </location>
</feature>
<dbReference type="CDD" id="cd00165">
    <property type="entry name" value="S4"/>
    <property type="match status" value="1"/>
</dbReference>
<dbReference type="Pfam" id="PF01479">
    <property type="entry name" value="S4"/>
    <property type="match status" value="1"/>
</dbReference>
<evidence type="ECO:0000256" key="1">
    <source>
        <dbReference type="ARBA" id="ARBA00008396"/>
    </source>
</evidence>
<protein>
    <submittedName>
        <fullName evidence="7">RNA-binding S4 domain-containing protein</fullName>
    </submittedName>
</protein>
<dbReference type="InterPro" id="IPR002942">
    <property type="entry name" value="S4_RNA-bd"/>
</dbReference>
<feature type="region of interest" description="Disordered" evidence="5">
    <location>
        <begin position="106"/>
        <end position="131"/>
    </location>
</feature>
<dbReference type="GO" id="GO:0034605">
    <property type="term" value="P:cellular response to heat"/>
    <property type="evidence" value="ECO:0007669"/>
    <property type="project" value="InterPro"/>
</dbReference>
<dbReference type="PIRSF" id="PIRSF016821">
    <property type="entry name" value="HSP15"/>
    <property type="match status" value="1"/>
</dbReference>
<dbReference type="PROSITE" id="PS50889">
    <property type="entry name" value="S4"/>
    <property type="match status" value="1"/>
</dbReference>
<accession>A0AAJ6AJ15</accession>
<name>A0AAJ6AJ15_9MICC</name>
<evidence type="ECO:0000256" key="4">
    <source>
        <dbReference type="PROSITE-ProRule" id="PRU00182"/>
    </source>
</evidence>
<organism evidence="7 8">
    <name type="scientific">Auritidibacter ignavus</name>
    <dbReference type="NCBI Taxonomy" id="678932"/>
    <lineage>
        <taxon>Bacteria</taxon>
        <taxon>Bacillati</taxon>
        <taxon>Actinomycetota</taxon>
        <taxon>Actinomycetes</taxon>
        <taxon>Micrococcales</taxon>
        <taxon>Micrococcaceae</taxon>
        <taxon>Auritidibacter</taxon>
    </lineage>
</organism>
<dbReference type="GO" id="GO:0043023">
    <property type="term" value="F:ribosomal large subunit binding"/>
    <property type="evidence" value="ECO:0007669"/>
    <property type="project" value="InterPro"/>
</dbReference>
<dbReference type="GO" id="GO:0003727">
    <property type="term" value="F:single-stranded RNA binding"/>
    <property type="evidence" value="ECO:0007669"/>
    <property type="project" value="InterPro"/>
</dbReference>
<keyword evidence="2 4" id="KW-0694">RNA-binding</keyword>
<proteinExistence type="inferred from homology"/>
<evidence type="ECO:0000256" key="2">
    <source>
        <dbReference type="ARBA" id="ARBA00022884"/>
    </source>
</evidence>
<dbReference type="Proteomes" id="UP001224674">
    <property type="component" value="Chromosome"/>
</dbReference>
<dbReference type="Gene3D" id="3.10.290.10">
    <property type="entry name" value="RNA-binding S4 domain"/>
    <property type="match status" value="1"/>
</dbReference>
<keyword evidence="8" id="KW-1185">Reference proteome</keyword>
<evidence type="ECO:0000256" key="5">
    <source>
        <dbReference type="SAM" id="MobiDB-lite"/>
    </source>
</evidence>
<dbReference type="SMART" id="SM00363">
    <property type="entry name" value="S4"/>
    <property type="match status" value="1"/>
</dbReference>
<keyword evidence="3" id="KW-0238">DNA-binding</keyword>
<dbReference type="InterPro" id="IPR025708">
    <property type="entry name" value="HSP15"/>
</dbReference>
<dbReference type="RefSeq" id="WP_110098093.1">
    <property type="nucleotide sequence ID" value="NZ_CP122561.1"/>
</dbReference>
<dbReference type="AlphaFoldDB" id="A0AAJ6AJ15"/>
<dbReference type="GeneID" id="83695834"/>
<dbReference type="InterPro" id="IPR036986">
    <property type="entry name" value="S4_RNA-bd_sf"/>
</dbReference>
<evidence type="ECO:0000313" key="7">
    <source>
        <dbReference type="EMBL" id="WGH92927.1"/>
    </source>
</evidence>
<evidence type="ECO:0000259" key="6">
    <source>
        <dbReference type="SMART" id="SM00363"/>
    </source>
</evidence>